<organism evidence="7 8">
    <name type="scientific">Psilocybe cf. subviscida</name>
    <dbReference type="NCBI Taxonomy" id="2480587"/>
    <lineage>
        <taxon>Eukaryota</taxon>
        <taxon>Fungi</taxon>
        <taxon>Dikarya</taxon>
        <taxon>Basidiomycota</taxon>
        <taxon>Agaricomycotina</taxon>
        <taxon>Agaricomycetes</taxon>
        <taxon>Agaricomycetidae</taxon>
        <taxon>Agaricales</taxon>
        <taxon>Agaricineae</taxon>
        <taxon>Strophariaceae</taxon>
        <taxon>Psilocybe</taxon>
    </lineage>
</organism>
<dbReference type="Gene3D" id="3.30.470.20">
    <property type="entry name" value="ATP-grasp fold, B domain"/>
    <property type="match status" value="1"/>
</dbReference>
<dbReference type="GO" id="GO:0005840">
    <property type="term" value="C:ribosome"/>
    <property type="evidence" value="ECO:0007669"/>
    <property type="project" value="UniProtKB-KW"/>
</dbReference>
<evidence type="ECO:0000259" key="6">
    <source>
        <dbReference type="PROSITE" id="PS50975"/>
    </source>
</evidence>
<evidence type="ECO:0000256" key="2">
    <source>
        <dbReference type="ARBA" id="ARBA00022598"/>
    </source>
</evidence>
<dbReference type="InterPro" id="IPR038526">
    <property type="entry name" value="Ribosomal_eL22_sf"/>
</dbReference>
<proteinExistence type="inferred from homology"/>
<dbReference type="PANTHER" id="PTHR10064">
    <property type="entry name" value="60S RIBOSOMAL PROTEIN L22"/>
    <property type="match status" value="1"/>
</dbReference>
<dbReference type="GO" id="GO:0003735">
    <property type="term" value="F:structural constituent of ribosome"/>
    <property type="evidence" value="ECO:0007669"/>
    <property type="project" value="InterPro"/>
</dbReference>
<keyword evidence="5" id="KW-0547">Nucleotide-binding</keyword>
<evidence type="ECO:0000313" key="8">
    <source>
        <dbReference type="Proteomes" id="UP000567179"/>
    </source>
</evidence>
<keyword evidence="2" id="KW-0436">Ligase</keyword>
<name>A0A8H5AXP1_9AGAR</name>
<feature type="domain" description="ATP-grasp" evidence="6">
    <location>
        <begin position="314"/>
        <end position="559"/>
    </location>
</feature>
<dbReference type="InterPro" id="IPR011761">
    <property type="entry name" value="ATP-grasp"/>
</dbReference>
<dbReference type="Proteomes" id="UP000567179">
    <property type="component" value="Unassembled WGS sequence"/>
</dbReference>
<keyword evidence="3" id="KW-0689">Ribosomal protein</keyword>
<protein>
    <recommendedName>
        <fullName evidence="6">ATP-grasp domain-containing protein</fullName>
    </recommendedName>
</protein>
<dbReference type="Pfam" id="PF01776">
    <property type="entry name" value="Ribosomal_L22e"/>
    <property type="match status" value="1"/>
</dbReference>
<sequence>MYTDRRHLSVHRLKSSSSVAMAPKVAPSKAAATKHKFVIDYSKPATDGVFDGADFEKFLHDRIKVEGKPGQLGESVKITRDGNTKITVTSNVPFSKRYLKYLTKKFLKKNSLRDWIRVVASSKDSYQLRFYNIAGAGNAEAHRIETYDVVTSLRMAPELLITYRTCNIMDVIFHLTPIKRSYVLLSTLPMTSSTSLRASKALKIGFAYDSKSDWLARGLSPDQCEEFQTDETIHSIASALRAVGSVDMIGGFKALTNRVATSTVDWDIIFNYCEGYGTRGREAQVPALLEAWGINFTFSDSATLALCIDKAKTKMVLDHYKIPTAPFACVPPRRSWPPSRLTAISVINNSVHGAALQEFPLFLKPSATSTSIGVRQANKVHDLKDLERVLDDLSQQYPDQPILIERFLSGREFTVGIIGTGSDARVIGVGEIVFLKDNPAFPVDQNIIYTNLDPAALDMDVYGHELKSSWSPNPQFRAMDLADPVAQDVASMALRAWRALDCRDGGRVDVRHDTKGPQAIPNFIEVNPIAGLSPGWSDLCRLAEGNGIGYNTLIAAIVESALKRNPPKENGHSD</sequence>
<dbReference type="Gene3D" id="3.40.50.20">
    <property type="match status" value="1"/>
</dbReference>
<dbReference type="Gene3D" id="3.30.1360.210">
    <property type="match status" value="1"/>
</dbReference>
<keyword evidence="4" id="KW-0687">Ribonucleoprotein</keyword>
<evidence type="ECO:0000256" key="5">
    <source>
        <dbReference type="PROSITE-ProRule" id="PRU00409"/>
    </source>
</evidence>
<reference evidence="7 8" key="1">
    <citation type="journal article" date="2020" name="ISME J.">
        <title>Uncovering the hidden diversity of litter-decomposition mechanisms in mushroom-forming fungi.</title>
        <authorList>
            <person name="Floudas D."/>
            <person name="Bentzer J."/>
            <person name="Ahren D."/>
            <person name="Johansson T."/>
            <person name="Persson P."/>
            <person name="Tunlid A."/>
        </authorList>
    </citation>
    <scope>NUCLEOTIDE SEQUENCE [LARGE SCALE GENOMIC DNA]</scope>
    <source>
        <strain evidence="7 8">CBS 101986</strain>
    </source>
</reference>
<evidence type="ECO:0000256" key="1">
    <source>
        <dbReference type="ARBA" id="ARBA00007817"/>
    </source>
</evidence>
<dbReference type="FunFam" id="3.30.1360.210:FF:000001">
    <property type="entry name" value="60S ribosomal protein L22 1"/>
    <property type="match status" value="1"/>
</dbReference>
<dbReference type="InterPro" id="IPR011095">
    <property type="entry name" value="Dala_Dala_lig_C"/>
</dbReference>
<accession>A0A8H5AXP1</accession>
<dbReference type="GO" id="GO:1990904">
    <property type="term" value="C:ribonucleoprotein complex"/>
    <property type="evidence" value="ECO:0007669"/>
    <property type="project" value="UniProtKB-KW"/>
</dbReference>
<keyword evidence="8" id="KW-1185">Reference proteome</keyword>
<evidence type="ECO:0000256" key="4">
    <source>
        <dbReference type="ARBA" id="ARBA00023274"/>
    </source>
</evidence>
<dbReference type="GO" id="GO:0008716">
    <property type="term" value="F:D-alanine-D-alanine ligase activity"/>
    <property type="evidence" value="ECO:0007669"/>
    <property type="project" value="InterPro"/>
</dbReference>
<evidence type="ECO:0000256" key="3">
    <source>
        <dbReference type="ARBA" id="ARBA00022980"/>
    </source>
</evidence>
<dbReference type="AlphaFoldDB" id="A0A8H5AXP1"/>
<keyword evidence="5" id="KW-0067">ATP-binding</keyword>
<dbReference type="OrthoDB" id="2013972at2759"/>
<dbReference type="GO" id="GO:0005737">
    <property type="term" value="C:cytoplasm"/>
    <property type="evidence" value="ECO:0007669"/>
    <property type="project" value="UniProtKB-ARBA"/>
</dbReference>
<comment type="caution">
    <text evidence="7">The sequence shown here is derived from an EMBL/GenBank/DDBJ whole genome shotgun (WGS) entry which is preliminary data.</text>
</comment>
<dbReference type="GO" id="GO:0005524">
    <property type="term" value="F:ATP binding"/>
    <property type="evidence" value="ECO:0007669"/>
    <property type="project" value="UniProtKB-UniRule"/>
</dbReference>
<dbReference type="GO" id="GO:0002181">
    <property type="term" value="P:cytoplasmic translation"/>
    <property type="evidence" value="ECO:0007669"/>
    <property type="project" value="TreeGrafter"/>
</dbReference>
<dbReference type="Pfam" id="PF07478">
    <property type="entry name" value="Dala_Dala_lig_C"/>
    <property type="match status" value="1"/>
</dbReference>
<dbReference type="InterPro" id="IPR013815">
    <property type="entry name" value="ATP_grasp_subdomain_1"/>
</dbReference>
<comment type="similarity">
    <text evidence="1">Belongs to the eukaryotic ribosomal protein eL22 family.</text>
</comment>
<dbReference type="PANTHER" id="PTHR10064:SF31">
    <property type="entry name" value="LARGE RIBOSOMAL SUBUNIT PROTEIN EL22A-RELATED"/>
    <property type="match status" value="1"/>
</dbReference>
<dbReference type="InterPro" id="IPR002671">
    <property type="entry name" value="Ribosomal_eL22"/>
</dbReference>
<dbReference type="GO" id="GO:0046872">
    <property type="term" value="F:metal ion binding"/>
    <property type="evidence" value="ECO:0007669"/>
    <property type="project" value="InterPro"/>
</dbReference>
<dbReference type="GO" id="GO:0003723">
    <property type="term" value="F:RNA binding"/>
    <property type="evidence" value="ECO:0007669"/>
    <property type="project" value="TreeGrafter"/>
</dbReference>
<dbReference type="EMBL" id="JAACJJ010000056">
    <property type="protein sequence ID" value="KAF5312846.1"/>
    <property type="molecule type" value="Genomic_DNA"/>
</dbReference>
<evidence type="ECO:0000313" key="7">
    <source>
        <dbReference type="EMBL" id="KAF5312846.1"/>
    </source>
</evidence>
<dbReference type="SUPFAM" id="SSF56059">
    <property type="entry name" value="Glutathione synthetase ATP-binding domain-like"/>
    <property type="match status" value="1"/>
</dbReference>
<dbReference type="PROSITE" id="PS50975">
    <property type="entry name" value="ATP_GRASP"/>
    <property type="match status" value="1"/>
</dbReference>
<gene>
    <name evidence="7" type="ORF">D9619_003158</name>
</gene>
<dbReference type="Gene3D" id="3.30.1490.20">
    <property type="entry name" value="ATP-grasp fold, A domain"/>
    <property type="match status" value="1"/>
</dbReference>